<dbReference type="PANTHER" id="PTHR23073">
    <property type="entry name" value="26S PROTEASOME REGULATORY SUBUNIT"/>
    <property type="match status" value="1"/>
</dbReference>
<comment type="caution">
    <text evidence="5">The sequence shown here is derived from an EMBL/GenBank/DDBJ whole genome shotgun (WGS) entry which is preliminary data.</text>
</comment>
<dbReference type="Proteomes" id="UP000676246">
    <property type="component" value="Unassembled WGS sequence"/>
</dbReference>
<evidence type="ECO:0000313" key="6">
    <source>
        <dbReference type="Proteomes" id="UP000676246"/>
    </source>
</evidence>
<comment type="similarity">
    <text evidence="1">Belongs to the AAA ATPase family.</text>
</comment>
<evidence type="ECO:0000256" key="1">
    <source>
        <dbReference type="ARBA" id="ARBA00006914"/>
    </source>
</evidence>
<dbReference type="Gene3D" id="3.40.50.300">
    <property type="entry name" value="P-loop containing nucleotide triphosphate hydrolases"/>
    <property type="match status" value="1"/>
</dbReference>
<dbReference type="SMART" id="SM00382">
    <property type="entry name" value="AAA"/>
    <property type="match status" value="1"/>
</dbReference>
<keyword evidence="6" id="KW-1185">Reference proteome</keyword>
<keyword evidence="2" id="KW-0547">Nucleotide-binding</keyword>
<name>A0A940Y8E0_9BURK</name>
<reference evidence="5 6" key="1">
    <citation type="submission" date="2021-04" db="EMBL/GenBank/DDBJ databases">
        <title>The genome sequence of Ideonella sp. 3Y2.</title>
        <authorList>
            <person name="Liu Y."/>
        </authorList>
    </citation>
    <scope>NUCLEOTIDE SEQUENCE [LARGE SCALE GENOMIC DNA]</scope>
    <source>
        <strain evidence="5 6">3Y2</strain>
    </source>
</reference>
<dbReference type="InterPro" id="IPR003959">
    <property type="entry name" value="ATPase_AAA_core"/>
</dbReference>
<dbReference type="GO" id="GO:0005524">
    <property type="term" value="F:ATP binding"/>
    <property type="evidence" value="ECO:0007669"/>
    <property type="project" value="UniProtKB-KW"/>
</dbReference>
<accession>A0A940Y8E0</accession>
<evidence type="ECO:0000259" key="4">
    <source>
        <dbReference type="SMART" id="SM00382"/>
    </source>
</evidence>
<evidence type="ECO:0000256" key="3">
    <source>
        <dbReference type="ARBA" id="ARBA00022840"/>
    </source>
</evidence>
<dbReference type="AlphaFoldDB" id="A0A940Y8E0"/>
<dbReference type="RefSeq" id="WP_210852455.1">
    <property type="nucleotide sequence ID" value="NZ_JAGQDD010000003.1"/>
</dbReference>
<keyword evidence="3 5" id="KW-0067">ATP-binding</keyword>
<organism evidence="5 6">
    <name type="scientific">Ideonella alba</name>
    <dbReference type="NCBI Taxonomy" id="2824118"/>
    <lineage>
        <taxon>Bacteria</taxon>
        <taxon>Pseudomonadati</taxon>
        <taxon>Pseudomonadota</taxon>
        <taxon>Betaproteobacteria</taxon>
        <taxon>Burkholderiales</taxon>
        <taxon>Sphaerotilaceae</taxon>
        <taxon>Ideonella</taxon>
    </lineage>
</organism>
<dbReference type="GO" id="GO:0016887">
    <property type="term" value="F:ATP hydrolysis activity"/>
    <property type="evidence" value="ECO:0007669"/>
    <property type="project" value="InterPro"/>
</dbReference>
<sequence length="440" mass="48254">MSSDQIDRELAWLGRLWQWRLAEHFEAAPSAEPTDAPPPEPLPALLAALPAPLHGRDARALLWLAMAPWLQPALLDMLFARRSDTGRGFTEFGGLAHGEHGAFAPTGETACFLLGGMEGEQRLQAWRLLHTLTALDQGAWLQLGAAPEGQAALCGAWRPGPQLLRQLLGPLAEPVQAAPSASLAHPLRTGLGWSDLVLPPMTLAQLEEIVLWRTHRQQLLVDWGLGRRLKPGYAALFHGPPGTGKTLSAALLGQRCARPVMRVDLAALVSKYIGETEKNLAQLFDEAERQDWILFFDEADALFGKRSQVSDAHDRYANQEISYLLQRVEEFPGVVLLASNLKGNIDDAFQRRFQSVVAFALPRPAERLRLWREALPAALTPAPDVDLPALAQRHEIAGGTIMNAVRVACLRAAQRADGLLRAADLDEGVRRELVKEGRSL</sequence>
<feature type="domain" description="AAA+ ATPase" evidence="4">
    <location>
        <begin position="231"/>
        <end position="363"/>
    </location>
</feature>
<dbReference type="EMBL" id="JAGQDD010000003">
    <property type="protein sequence ID" value="MBQ0930070.1"/>
    <property type="molecule type" value="Genomic_DNA"/>
</dbReference>
<protein>
    <submittedName>
        <fullName evidence="5">ATP-binding protein</fullName>
    </submittedName>
</protein>
<dbReference type="SUPFAM" id="SSF52540">
    <property type="entry name" value="P-loop containing nucleoside triphosphate hydrolases"/>
    <property type="match status" value="1"/>
</dbReference>
<dbReference type="InterPro" id="IPR003593">
    <property type="entry name" value="AAA+_ATPase"/>
</dbReference>
<gene>
    <name evidence="5" type="ORF">KAK03_06175</name>
</gene>
<proteinExistence type="inferred from homology"/>
<dbReference type="InterPro" id="IPR027417">
    <property type="entry name" value="P-loop_NTPase"/>
</dbReference>
<evidence type="ECO:0000313" key="5">
    <source>
        <dbReference type="EMBL" id="MBQ0930070.1"/>
    </source>
</evidence>
<dbReference type="InterPro" id="IPR050221">
    <property type="entry name" value="26S_Proteasome_ATPase"/>
</dbReference>
<dbReference type="Pfam" id="PF00004">
    <property type="entry name" value="AAA"/>
    <property type="match status" value="1"/>
</dbReference>
<evidence type="ECO:0000256" key="2">
    <source>
        <dbReference type="ARBA" id="ARBA00022741"/>
    </source>
</evidence>
<dbReference type="CDD" id="cd19481">
    <property type="entry name" value="RecA-like_protease"/>
    <property type="match status" value="1"/>
</dbReference>